<dbReference type="InterPro" id="IPR013149">
    <property type="entry name" value="ADH-like_C"/>
</dbReference>
<dbReference type="InterPro" id="IPR036291">
    <property type="entry name" value="NAD(P)-bd_dom_sf"/>
</dbReference>
<keyword evidence="1" id="KW-0560">Oxidoreductase</keyword>
<dbReference type="InterPro" id="IPR013154">
    <property type="entry name" value="ADH-like_N"/>
</dbReference>
<dbReference type="Pfam" id="PF08240">
    <property type="entry name" value="ADH_N"/>
    <property type="match status" value="1"/>
</dbReference>
<evidence type="ECO:0000313" key="4">
    <source>
        <dbReference type="EMBL" id="KAJ3262371.1"/>
    </source>
</evidence>
<dbReference type="Proteomes" id="UP001210925">
    <property type="component" value="Unassembled WGS sequence"/>
</dbReference>
<dbReference type="InterPro" id="IPR011032">
    <property type="entry name" value="GroES-like_sf"/>
</dbReference>
<name>A0AAD5UP03_9FUNG</name>
<dbReference type="SMART" id="SM00829">
    <property type="entry name" value="PKS_ER"/>
    <property type="match status" value="1"/>
</dbReference>
<dbReference type="SUPFAM" id="SSF51735">
    <property type="entry name" value="NAD(P)-binding Rossmann-fold domains"/>
    <property type="match status" value="1"/>
</dbReference>
<dbReference type="GO" id="GO:0016491">
    <property type="term" value="F:oxidoreductase activity"/>
    <property type="evidence" value="ECO:0007669"/>
    <property type="project" value="UniProtKB-KW"/>
</dbReference>
<dbReference type="InterPro" id="IPR051397">
    <property type="entry name" value="Zn-ADH-like_protein"/>
</dbReference>
<dbReference type="GO" id="GO:0005739">
    <property type="term" value="C:mitochondrion"/>
    <property type="evidence" value="ECO:0007669"/>
    <property type="project" value="TreeGrafter"/>
</dbReference>
<dbReference type="Gene3D" id="3.40.50.720">
    <property type="entry name" value="NAD(P)-binding Rossmann-like Domain"/>
    <property type="match status" value="1"/>
</dbReference>
<dbReference type="InterPro" id="IPR020843">
    <property type="entry name" value="ER"/>
</dbReference>
<sequence>MSSVKESLKNLPTTFQKIIVHTLSNDFDQATKIVTVDFKSFISQLRPNQVVVRYKYVGINASDINFTAGRYDPTIKPPFDAGFEAIGEVVATGKATKIKLLQPVAVMNYGVFAEYQIVSEKALIPIPTLNKAFLSLIVSGLTASLALDYHGHMKSKEVVLVTAAAGGAGQIAVQLAKLAGNHVIGTCSTGKEAFLKSIGCDRVINYKTENVAAVLKKEYPKGVDIVFESVGGEMFQTCMKALNVKGRMIIIGAVSSYANEVKDGEKMNVFSWDSVKTNTLLNKSTTITGFFLNHYVSEFPVTMKKLTDLTLSGKLKPATHDEGFAGLQDVSKAIKCMHAGKNIGKVVVELKTPSAKL</sequence>
<dbReference type="PANTHER" id="PTHR43677">
    <property type="entry name" value="SHORT-CHAIN DEHYDROGENASE/REDUCTASE"/>
    <property type="match status" value="1"/>
</dbReference>
<comment type="caution">
    <text evidence="3">The sequence shown here is derived from an EMBL/GenBank/DDBJ whole genome shotgun (WGS) entry which is preliminary data.</text>
</comment>
<keyword evidence="5" id="KW-1185">Reference proteome</keyword>
<evidence type="ECO:0000313" key="3">
    <source>
        <dbReference type="EMBL" id="KAJ3262345.1"/>
    </source>
</evidence>
<evidence type="ECO:0000313" key="5">
    <source>
        <dbReference type="Proteomes" id="UP001210925"/>
    </source>
</evidence>
<feature type="domain" description="Enoyl reductase (ER)" evidence="2">
    <location>
        <begin position="30"/>
        <end position="348"/>
    </location>
</feature>
<dbReference type="FunFam" id="3.40.50.720:FF:000121">
    <property type="entry name" value="Prostaglandin reductase 2"/>
    <property type="match status" value="1"/>
</dbReference>
<accession>A0AAD5UP03</accession>
<organism evidence="3 5">
    <name type="scientific">Boothiomyces macroporosus</name>
    <dbReference type="NCBI Taxonomy" id="261099"/>
    <lineage>
        <taxon>Eukaryota</taxon>
        <taxon>Fungi</taxon>
        <taxon>Fungi incertae sedis</taxon>
        <taxon>Chytridiomycota</taxon>
        <taxon>Chytridiomycota incertae sedis</taxon>
        <taxon>Chytridiomycetes</taxon>
        <taxon>Rhizophydiales</taxon>
        <taxon>Terramycetaceae</taxon>
        <taxon>Boothiomyces</taxon>
    </lineage>
</organism>
<protein>
    <submittedName>
        <fullName evidence="3">Prostaglandin reductase 3</fullName>
    </submittedName>
</protein>
<dbReference type="EMBL" id="JADGKB010000002">
    <property type="protein sequence ID" value="KAJ3262345.1"/>
    <property type="molecule type" value="Genomic_DNA"/>
</dbReference>
<evidence type="ECO:0000259" key="2">
    <source>
        <dbReference type="SMART" id="SM00829"/>
    </source>
</evidence>
<dbReference type="Gene3D" id="3.90.180.10">
    <property type="entry name" value="Medium-chain alcohol dehydrogenases, catalytic domain"/>
    <property type="match status" value="1"/>
</dbReference>
<evidence type="ECO:0000256" key="1">
    <source>
        <dbReference type="ARBA" id="ARBA00023002"/>
    </source>
</evidence>
<reference evidence="3" key="1">
    <citation type="submission" date="2020-05" db="EMBL/GenBank/DDBJ databases">
        <title>Phylogenomic resolution of chytrid fungi.</title>
        <authorList>
            <person name="Stajich J.E."/>
            <person name="Amses K."/>
            <person name="Simmons R."/>
            <person name="Seto K."/>
            <person name="Myers J."/>
            <person name="Bonds A."/>
            <person name="Quandt C.A."/>
            <person name="Barry K."/>
            <person name="Liu P."/>
            <person name="Grigoriev I."/>
            <person name="Longcore J.E."/>
            <person name="James T.Y."/>
        </authorList>
    </citation>
    <scope>NUCLEOTIDE SEQUENCE</scope>
    <source>
        <strain evidence="3">PLAUS21</strain>
    </source>
</reference>
<dbReference type="AlphaFoldDB" id="A0AAD5UP03"/>
<dbReference type="EMBL" id="JADGKB010000002">
    <property type="protein sequence ID" value="KAJ3262371.1"/>
    <property type="molecule type" value="Genomic_DNA"/>
</dbReference>
<gene>
    <name evidence="3" type="primary">ZADH2_1</name>
    <name evidence="4" type="synonym">ZADH2_2</name>
    <name evidence="3" type="ORF">HK103_002759</name>
    <name evidence="4" type="ORF">HK103_002786</name>
</gene>
<dbReference type="PANTHER" id="PTHR43677:SF3">
    <property type="entry name" value="PROSTAGLANDIN REDUCTASE 3"/>
    <property type="match status" value="1"/>
</dbReference>
<proteinExistence type="predicted"/>
<dbReference type="SUPFAM" id="SSF50129">
    <property type="entry name" value="GroES-like"/>
    <property type="match status" value="1"/>
</dbReference>
<dbReference type="Pfam" id="PF00107">
    <property type="entry name" value="ADH_zinc_N"/>
    <property type="match status" value="1"/>
</dbReference>